<gene>
    <name evidence="2" type="ORF">SEVIR_6G070200v2</name>
</gene>
<accession>A0A4U6UF99</accession>
<reference evidence="2" key="1">
    <citation type="submission" date="2019-03" db="EMBL/GenBank/DDBJ databases">
        <title>WGS assembly of Setaria viridis.</title>
        <authorList>
            <person name="Huang P."/>
            <person name="Jenkins J."/>
            <person name="Grimwood J."/>
            <person name="Barry K."/>
            <person name="Healey A."/>
            <person name="Mamidi S."/>
            <person name="Sreedasyam A."/>
            <person name="Shu S."/>
            <person name="Feldman M."/>
            <person name="Wu J."/>
            <person name="Yu Y."/>
            <person name="Chen C."/>
            <person name="Johnson J."/>
            <person name="Rokhsar D."/>
            <person name="Baxter I."/>
            <person name="Schmutz J."/>
            <person name="Brutnell T."/>
            <person name="Kellogg E."/>
        </authorList>
    </citation>
    <scope>NUCLEOTIDE SEQUENCE [LARGE SCALE GENOMIC DNA]</scope>
</reference>
<dbReference type="Gramene" id="TKW09097">
    <property type="protein sequence ID" value="TKW09097"/>
    <property type="gene ID" value="SEVIR_6G070200v2"/>
</dbReference>
<dbReference type="PANTHER" id="PTHR33075">
    <property type="entry name" value="OS02G0499800 PROTEIN"/>
    <property type="match status" value="1"/>
</dbReference>
<evidence type="ECO:0000256" key="1">
    <source>
        <dbReference type="SAM" id="MobiDB-lite"/>
    </source>
</evidence>
<dbReference type="PANTHER" id="PTHR33075:SF7">
    <property type="entry name" value="OS02G0303350 PROTEIN"/>
    <property type="match status" value="1"/>
</dbReference>
<feature type="compositionally biased region" description="Basic and acidic residues" evidence="1">
    <location>
        <begin position="742"/>
        <end position="752"/>
    </location>
</feature>
<feature type="region of interest" description="Disordered" evidence="1">
    <location>
        <begin position="593"/>
        <end position="617"/>
    </location>
</feature>
<organism evidence="2 3">
    <name type="scientific">Setaria viridis</name>
    <name type="common">Green bristlegrass</name>
    <name type="synonym">Setaria italica subsp. viridis</name>
    <dbReference type="NCBI Taxonomy" id="4556"/>
    <lineage>
        <taxon>Eukaryota</taxon>
        <taxon>Viridiplantae</taxon>
        <taxon>Streptophyta</taxon>
        <taxon>Embryophyta</taxon>
        <taxon>Tracheophyta</taxon>
        <taxon>Spermatophyta</taxon>
        <taxon>Magnoliopsida</taxon>
        <taxon>Liliopsida</taxon>
        <taxon>Poales</taxon>
        <taxon>Poaceae</taxon>
        <taxon>PACMAD clade</taxon>
        <taxon>Panicoideae</taxon>
        <taxon>Panicodae</taxon>
        <taxon>Paniceae</taxon>
        <taxon>Cenchrinae</taxon>
        <taxon>Setaria</taxon>
    </lineage>
</organism>
<sequence>MDSSLVDLRPGLQFSKKVRSLLGVSVSAPPSSGSSFWLLATFTRSKLKLSVEHVGFLLQSALGGSSDLFQVSELEDWIFKFCVSSKEVGLLVYQLGIFQCDIFKVAFHLCNDRGIQFARSVLSSAQGISSDWKTVVSRKSHHHGHLPLTGSNLIPVRSFSSDAYSRNSSRHLSSVFHHLGKNLEPQQISPVKNTASRWILNSNSSFSGVNLGLHLGPSLQFVHEKDFLIGGGPHEYGQYRISFSDHNKGWNNRLITMNCEVWIMLLGFNIDYWTKADLEKAIAEFGRLLVWEEDPNNLARIVAKIRVVDLSEIPWFLVCSEGEDFEGNSWTAQCEILQYRMLGGGPADEGQPPDDVEPTLFDFFGYGQPSDEEIEEEGNEAVNNQVIEGSDNSNNDLPIANQALEQPVHVEVFIPQADGQPVQMVQDEINENDLLGGNQDQDIQLEDENNDLMHLGYVEVIQPSQDPVFAQRESLYRQPFNQPSAEFYRQWATHFSSASDEPKVEVPISWASFFMAQLITPGKFEWAKNFLSSPAMQCLESDQFLKFSIPLKCPHSAPTACAKSAVDNKGKGIIFEGSDKSLITSSSASPFTAATTPQCTGPGFPSGDSANSTQSSPVMPVQGLLKKVAASAGPWSKSLLQQASMMDKVTQDVSGNPLSDDELRRSSRTAKHNNGFKASGCKDRNCIGCSVKPPLLTQSVIRNLGESFCNIDSSKLSVVALNKKSKPAAPPGGRKPAKKKADKNEDDNVPKDQKKKPRK</sequence>
<keyword evidence="3" id="KW-1185">Reference proteome</keyword>
<dbReference type="AlphaFoldDB" id="A0A4U6UF99"/>
<evidence type="ECO:0000313" key="2">
    <source>
        <dbReference type="EMBL" id="TKW09097.1"/>
    </source>
</evidence>
<evidence type="ECO:0008006" key="4">
    <source>
        <dbReference type="Google" id="ProtNLM"/>
    </source>
</evidence>
<dbReference type="EMBL" id="CM016557">
    <property type="protein sequence ID" value="TKW09097.1"/>
    <property type="molecule type" value="Genomic_DNA"/>
</dbReference>
<feature type="region of interest" description="Disordered" evidence="1">
    <location>
        <begin position="646"/>
        <end position="677"/>
    </location>
</feature>
<feature type="compositionally biased region" description="Polar residues" evidence="1">
    <location>
        <begin position="608"/>
        <end position="617"/>
    </location>
</feature>
<feature type="region of interest" description="Disordered" evidence="1">
    <location>
        <begin position="722"/>
        <end position="759"/>
    </location>
</feature>
<dbReference type="Proteomes" id="UP000298652">
    <property type="component" value="Chromosome 6"/>
</dbReference>
<evidence type="ECO:0000313" key="3">
    <source>
        <dbReference type="Proteomes" id="UP000298652"/>
    </source>
</evidence>
<proteinExistence type="predicted"/>
<name>A0A4U6UF99_SETVI</name>
<protein>
    <recommendedName>
        <fullName evidence="4">DUF4283 domain-containing protein</fullName>
    </recommendedName>
</protein>